<accession>A0AA86SBF0</accession>
<dbReference type="Gramene" id="rna-AYBTSS11_LOCUS14389">
    <property type="protein sequence ID" value="CAJ1950693.1"/>
    <property type="gene ID" value="gene-AYBTSS11_LOCUS14389"/>
</dbReference>
<feature type="region of interest" description="Disordered" evidence="2">
    <location>
        <begin position="145"/>
        <end position="167"/>
    </location>
</feature>
<dbReference type="AlphaFoldDB" id="A0AA86SBF0"/>
<dbReference type="Pfam" id="PF05564">
    <property type="entry name" value="Auxin_repressed"/>
    <property type="match status" value="1"/>
</dbReference>
<organism evidence="3 4">
    <name type="scientific">Sphenostylis stenocarpa</name>
    <dbReference type="NCBI Taxonomy" id="92480"/>
    <lineage>
        <taxon>Eukaryota</taxon>
        <taxon>Viridiplantae</taxon>
        <taxon>Streptophyta</taxon>
        <taxon>Embryophyta</taxon>
        <taxon>Tracheophyta</taxon>
        <taxon>Spermatophyta</taxon>
        <taxon>Magnoliopsida</taxon>
        <taxon>eudicotyledons</taxon>
        <taxon>Gunneridae</taxon>
        <taxon>Pentapetalae</taxon>
        <taxon>rosids</taxon>
        <taxon>fabids</taxon>
        <taxon>Fabales</taxon>
        <taxon>Fabaceae</taxon>
        <taxon>Papilionoideae</taxon>
        <taxon>50 kb inversion clade</taxon>
        <taxon>NPAAA clade</taxon>
        <taxon>indigoferoid/millettioid clade</taxon>
        <taxon>Phaseoleae</taxon>
        <taxon>Sphenostylis</taxon>
    </lineage>
</organism>
<comment type="similarity">
    <text evidence="1">Belongs to the DRM1/ARP family.</text>
</comment>
<gene>
    <name evidence="3" type="ORF">AYBTSS11_LOCUS14389</name>
</gene>
<evidence type="ECO:0000313" key="3">
    <source>
        <dbReference type="EMBL" id="CAJ1950693.1"/>
    </source>
</evidence>
<evidence type="ECO:0000256" key="1">
    <source>
        <dbReference type="ARBA" id="ARBA00010502"/>
    </source>
</evidence>
<name>A0AA86SBF0_9FABA</name>
<dbReference type="PANTHER" id="PTHR33565">
    <property type="entry name" value="DORMANCY-ASSOCIATED PROTEIN 1"/>
    <property type="match status" value="1"/>
</dbReference>
<dbReference type="PANTHER" id="PTHR33565:SF20">
    <property type="entry name" value="DORMANCY-ASSOCIATED PROTEIN HOMOLOG 4"/>
    <property type="match status" value="1"/>
</dbReference>
<evidence type="ECO:0000256" key="2">
    <source>
        <dbReference type="SAM" id="MobiDB-lite"/>
    </source>
</evidence>
<sequence>MWNAFYFLTGLRRYFAQIMKTCGTNEKMKPRKGKWQVVDINSINGLALQHVERDPTCYGNLSRSNTGGKQLARIIFVRKEKDITMGFLHKLWDETLAGPAPETGLGKLRKFNSVSGSSALRSTVAEDIPISRSITIVRTQAAFGTTTNSAPASPASSAPASPRTPLSRSVVMSALDRF</sequence>
<keyword evidence="4" id="KW-1185">Reference proteome</keyword>
<feature type="compositionally biased region" description="Low complexity" evidence="2">
    <location>
        <begin position="149"/>
        <end position="161"/>
    </location>
</feature>
<reference evidence="3" key="1">
    <citation type="submission" date="2023-10" db="EMBL/GenBank/DDBJ databases">
        <authorList>
            <person name="Domelevo Entfellner J.-B."/>
        </authorList>
    </citation>
    <scope>NUCLEOTIDE SEQUENCE</scope>
</reference>
<evidence type="ECO:0000313" key="4">
    <source>
        <dbReference type="Proteomes" id="UP001189624"/>
    </source>
</evidence>
<dbReference type="Proteomes" id="UP001189624">
    <property type="component" value="Chromosome 4"/>
</dbReference>
<dbReference type="InterPro" id="IPR008406">
    <property type="entry name" value="DRM/ARP"/>
</dbReference>
<dbReference type="EMBL" id="OY731401">
    <property type="protein sequence ID" value="CAJ1950693.1"/>
    <property type="molecule type" value="Genomic_DNA"/>
</dbReference>
<proteinExistence type="inferred from homology"/>
<protein>
    <submittedName>
        <fullName evidence="3">Uncharacterized protein</fullName>
    </submittedName>
</protein>